<protein>
    <recommendedName>
        <fullName evidence="1">4Fe-4S ferredoxin-type domain-containing protein</fullName>
    </recommendedName>
</protein>
<dbReference type="Pfam" id="PF12838">
    <property type="entry name" value="Fer4_7"/>
    <property type="match status" value="1"/>
</dbReference>
<dbReference type="InterPro" id="IPR017900">
    <property type="entry name" value="4Fe4S_Fe_S_CS"/>
</dbReference>
<name>A0A5J4L747_9ZZZZ</name>
<sequence length="337" mass="37534">MLQGKIIDTISNTSDAIVIDQSRCLRMRFNRSDCSECIEHCRFNAVRIDEGVDIKRNICSECMLCVSVCPSGCFNVKAMDFYSIISRLKKLSNSVPAPVLGCNARADIKAHEKTACLGFLSEEHIIALSVFLEEKLQVNLTGCADCRNGFIADNLKKRMESIAEKTSLNIFEKISLVKDRSELCYQDILLDRRGFFKAIKNLTFLQAVNLLESSATADNTRSYSTKRVTVRRDLLNRVIGNLPEWNYTGVIDAYYYNLRIDEGCDNCFACVGMCPTGALKIGTKEAGPELTFNSSLCSGCGLCEGFCMNNAILIERGFRGHNPFEFSSVKNGLLCNT</sequence>
<feature type="domain" description="4Fe-4S ferredoxin-type" evidence="1">
    <location>
        <begin position="50"/>
        <end position="79"/>
    </location>
</feature>
<gene>
    <name evidence="2" type="ORF">A45J_2494</name>
</gene>
<dbReference type="AlphaFoldDB" id="A0A5J4L747"/>
<evidence type="ECO:0000313" key="2">
    <source>
        <dbReference type="EMBL" id="GER94730.1"/>
    </source>
</evidence>
<evidence type="ECO:0000259" key="1">
    <source>
        <dbReference type="PROSITE" id="PS51379"/>
    </source>
</evidence>
<comment type="caution">
    <text evidence="2">The sequence shown here is derived from an EMBL/GenBank/DDBJ whole genome shotgun (WGS) entry which is preliminary data.</text>
</comment>
<dbReference type="EMBL" id="BLAB01000001">
    <property type="protein sequence ID" value="GER94730.1"/>
    <property type="molecule type" value="Genomic_DNA"/>
</dbReference>
<feature type="domain" description="4Fe-4S ferredoxin-type" evidence="1">
    <location>
        <begin position="288"/>
        <end position="317"/>
    </location>
</feature>
<proteinExistence type="predicted"/>
<organism evidence="2">
    <name type="scientific">hot springs metagenome</name>
    <dbReference type="NCBI Taxonomy" id="433727"/>
    <lineage>
        <taxon>unclassified sequences</taxon>
        <taxon>metagenomes</taxon>
        <taxon>ecological metagenomes</taxon>
    </lineage>
</organism>
<dbReference type="Gene3D" id="3.30.70.20">
    <property type="match status" value="2"/>
</dbReference>
<feature type="domain" description="4Fe-4S ferredoxin-type" evidence="1">
    <location>
        <begin position="256"/>
        <end position="284"/>
    </location>
</feature>
<dbReference type="PROSITE" id="PS00198">
    <property type="entry name" value="4FE4S_FER_1"/>
    <property type="match status" value="2"/>
</dbReference>
<reference evidence="2" key="1">
    <citation type="submission" date="2019-10" db="EMBL/GenBank/DDBJ databases">
        <title>Metagenomic sequencing of thiosulfate-disproportionating enrichment culture.</title>
        <authorList>
            <person name="Umezawa K."/>
            <person name="Kojima H."/>
            <person name="Fukui M."/>
        </authorList>
    </citation>
    <scope>NUCLEOTIDE SEQUENCE</scope>
    <source>
        <strain evidence="2">45J</strain>
    </source>
</reference>
<accession>A0A5J4L747</accession>
<dbReference type="PROSITE" id="PS51379">
    <property type="entry name" value="4FE4S_FER_2"/>
    <property type="match status" value="3"/>
</dbReference>
<dbReference type="InterPro" id="IPR017896">
    <property type="entry name" value="4Fe4S_Fe-S-bd"/>
</dbReference>
<dbReference type="SUPFAM" id="SSF54862">
    <property type="entry name" value="4Fe-4S ferredoxins"/>
    <property type="match status" value="1"/>
</dbReference>